<dbReference type="PANTHER" id="PTHR43427">
    <property type="entry name" value="CHLORIDE CHANNEL PROTEIN CLC-E"/>
    <property type="match status" value="1"/>
</dbReference>
<dbReference type="InterPro" id="IPR001807">
    <property type="entry name" value="ClC"/>
</dbReference>
<dbReference type="InterPro" id="IPR014743">
    <property type="entry name" value="Cl-channel_core"/>
</dbReference>
<feature type="transmembrane region" description="Helical" evidence="10">
    <location>
        <begin position="378"/>
        <end position="395"/>
    </location>
</feature>
<dbReference type="AlphaFoldDB" id="C8PKA4"/>
<accession>C8PKA4</accession>
<keyword evidence="6 10" id="KW-0472">Membrane</keyword>
<dbReference type="Gene3D" id="1.10.3080.10">
    <property type="entry name" value="Clc chloride channel"/>
    <property type="match status" value="1"/>
</dbReference>
<comment type="subcellular location">
    <subcellularLocation>
        <location evidence="1">Membrane</location>
        <topology evidence="1">Multi-pass membrane protein</topology>
    </subcellularLocation>
</comment>
<comment type="caution">
    <text evidence="11">The sequence shown here is derived from an EMBL/GenBank/DDBJ whole genome shotgun (WGS) entry which is preliminary data.</text>
</comment>
<evidence type="ECO:0000256" key="8">
    <source>
        <dbReference type="ARBA" id="ARBA00023214"/>
    </source>
</evidence>
<dbReference type="OrthoDB" id="3261015at2"/>
<keyword evidence="7" id="KW-0869">Chloride channel</keyword>
<feature type="transmembrane region" description="Helical" evidence="10">
    <location>
        <begin position="343"/>
        <end position="366"/>
    </location>
</feature>
<evidence type="ECO:0000256" key="6">
    <source>
        <dbReference type="ARBA" id="ARBA00023136"/>
    </source>
</evidence>
<gene>
    <name evidence="11" type="ORF">CAMGR0001_1814</name>
</gene>
<dbReference type="STRING" id="824.CGRAC_1627"/>
<evidence type="ECO:0000313" key="12">
    <source>
        <dbReference type="Proteomes" id="UP000005709"/>
    </source>
</evidence>
<feature type="transmembrane region" description="Helical" evidence="10">
    <location>
        <begin position="215"/>
        <end position="232"/>
    </location>
</feature>
<evidence type="ECO:0000256" key="3">
    <source>
        <dbReference type="ARBA" id="ARBA00022692"/>
    </source>
</evidence>
<evidence type="ECO:0000256" key="1">
    <source>
        <dbReference type="ARBA" id="ARBA00004141"/>
    </source>
</evidence>
<dbReference type="eggNOG" id="COG0038">
    <property type="taxonomic scope" value="Bacteria"/>
</dbReference>
<dbReference type="Pfam" id="PF00654">
    <property type="entry name" value="Voltage_CLC"/>
    <property type="match status" value="1"/>
</dbReference>
<dbReference type="PANTHER" id="PTHR43427:SF6">
    <property type="entry name" value="CHLORIDE CHANNEL PROTEIN CLC-E"/>
    <property type="match status" value="1"/>
</dbReference>
<proteinExistence type="predicted"/>
<evidence type="ECO:0000256" key="10">
    <source>
        <dbReference type="SAM" id="Phobius"/>
    </source>
</evidence>
<evidence type="ECO:0000256" key="5">
    <source>
        <dbReference type="ARBA" id="ARBA00023065"/>
    </source>
</evidence>
<dbReference type="GO" id="GO:0005254">
    <property type="term" value="F:chloride channel activity"/>
    <property type="evidence" value="ECO:0007669"/>
    <property type="project" value="UniProtKB-KW"/>
</dbReference>
<feature type="transmembrane region" description="Helical" evidence="10">
    <location>
        <begin position="5"/>
        <end position="27"/>
    </location>
</feature>
<keyword evidence="4 10" id="KW-1133">Transmembrane helix</keyword>
<keyword evidence="3 10" id="KW-0812">Transmembrane</keyword>
<dbReference type="SUPFAM" id="SSF81340">
    <property type="entry name" value="Clc chloride channel"/>
    <property type="match status" value="1"/>
</dbReference>
<keyword evidence="8" id="KW-0868">Chloride</keyword>
<protein>
    <submittedName>
        <fullName evidence="11">Chloride transporter, ClC family</fullName>
    </submittedName>
</protein>
<evidence type="ECO:0000256" key="2">
    <source>
        <dbReference type="ARBA" id="ARBA00022448"/>
    </source>
</evidence>
<dbReference type="RefSeq" id="WP_005872669.1">
    <property type="nucleotide sequence ID" value="NZ_ACYG01000028.1"/>
</dbReference>
<keyword evidence="2" id="KW-0813">Transport</keyword>
<dbReference type="EMBL" id="ACYG01000028">
    <property type="protein sequence ID" value="EEV16798.1"/>
    <property type="molecule type" value="Genomic_DNA"/>
</dbReference>
<sequence length="400" mass="41944">MSTKFFLAILAIGVIMGLCAGLLNFGINEIETFAFGHNDEEFHIVTEQTTELRRFLSVLAAGAIVTLIRILLIRLKPFLNVSSMMEGRNPPFWQNLIHSVLQLAAIAMGAPVGSEAAPRELGGLFAAKICRALNISGDELRLFVACGAGAGLGAVYNVPLAGALFSLEILLKSFDTRAILCAFATSAVATATAEFGASKEIYYAVSNFAPTPQNLIAAAIIGLVTGVAAKYFQDGVRLCEKWRIKSLKIALTLPFAFLLTAAIGAYVPEILGNGRSAAQFAFNSASFSPYLLAILLCKAFCILMIFRCGGYGGTLTPSFALGAVLGLCVGFAIGEILPINLSAAGVCGGAAFLAINLNAPLCAFALSAGFCGLNLNSYSVVVFSIVCAVIARNLLTKNLA</sequence>
<feature type="transmembrane region" description="Helical" evidence="10">
    <location>
        <begin position="318"/>
        <end position="337"/>
    </location>
</feature>
<feature type="transmembrane region" description="Helical" evidence="10">
    <location>
        <begin position="142"/>
        <end position="165"/>
    </location>
</feature>
<feature type="transmembrane region" description="Helical" evidence="10">
    <location>
        <begin position="55"/>
        <end position="75"/>
    </location>
</feature>
<feature type="transmembrane region" description="Helical" evidence="10">
    <location>
        <begin position="244"/>
        <end position="267"/>
    </location>
</feature>
<evidence type="ECO:0000256" key="4">
    <source>
        <dbReference type="ARBA" id="ARBA00022989"/>
    </source>
</evidence>
<evidence type="ECO:0000256" key="9">
    <source>
        <dbReference type="ARBA" id="ARBA00023303"/>
    </source>
</evidence>
<feature type="transmembrane region" description="Helical" evidence="10">
    <location>
        <begin position="177"/>
        <end position="195"/>
    </location>
</feature>
<dbReference type="GO" id="GO:0034707">
    <property type="term" value="C:chloride channel complex"/>
    <property type="evidence" value="ECO:0007669"/>
    <property type="project" value="UniProtKB-KW"/>
</dbReference>
<keyword evidence="9" id="KW-0407">Ion channel</keyword>
<keyword evidence="12" id="KW-1185">Reference proteome</keyword>
<organism evidence="11 12">
    <name type="scientific">Campylobacter gracilis RM3268</name>
    <dbReference type="NCBI Taxonomy" id="553220"/>
    <lineage>
        <taxon>Bacteria</taxon>
        <taxon>Pseudomonadati</taxon>
        <taxon>Campylobacterota</taxon>
        <taxon>Epsilonproteobacteria</taxon>
        <taxon>Campylobacterales</taxon>
        <taxon>Campylobacteraceae</taxon>
        <taxon>Campylobacter</taxon>
    </lineage>
</organism>
<keyword evidence="5" id="KW-0406">Ion transport</keyword>
<evidence type="ECO:0000256" key="7">
    <source>
        <dbReference type="ARBA" id="ARBA00023173"/>
    </source>
</evidence>
<name>C8PKA4_9BACT</name>
<feature type="transmembrane region" description="Helical" evidence="10">
    <location>
        <begin position="287"/>
        <end position="306"/>
    </location>
</feature>
<reference evidence="11 12" key="1">
    <citation type="submission" date="2009-07" db="EMBL/GenBank/DDBJ databases">
        <authorList>
            <person name="Madupu R."/>
            <person name="Sebastian Y."/>
            <person name="Durkin A.S."/>
            <person name="Torralba M."/>
            <person name="Methe B."/>
            <person name="Sutton G.G."/>
            <person name="Strausberg R.L."/>
            <person name="Nelson K.E."/>
        </authorList>
    </citation>
    <scope>NUCLEOTIDE SEQUENCE [LARGE SCALE GENOMIC DNA]</scope>
    <source>
        <strain evidence="11 12">RM3268</strain>
    </source>
</reference>
<dbReference type="Proteomes" id="UP000005709">
    <property type="component" value="Unassembled WGS sequence"/>
</dbReference>
<evidence type="ECO:0000313" key="11">
    <source>
        <dbReference type="EMBL" id="EEV16798.1"/>
    </source>
</evidence>
<dbReference type="InterPro" id="IPR050368">
    <property type="entry name" value="ClC-type_chloride_channel"/>
</dbReference>